<evidence type="ECO:0000256" key="5">
    <source>
        <dbReference type="ARBA" id="ARBA00022670"/>
    </source>
</evidence>
<evidence type="ECO:0000256" key="4">
    <source>
        <dbReference type="ARBA" id="ARBA00022553"/>
    </source>
</evidence>
<dbReference type="InterPro" id="IPR050164">
    <property type="entry name" value="Peptidase_C19"/>
</dbReference>
<evidence type="ECO:0000259" key="10">
    <source>
        <dbReference type="PROSITE" id="PS50235"/>
    </source>
</evidence>
<dbReference type="SUPFAM" id="SSF48371">
    <property type="entry name" value="ARM repeat"/>
    <property type="match status" value="1"/>
</dbReference>
<dbReference type="InterPro" id="IPR028889">
    <property type="entry name" value="USP"/>
</dbReference>
<dbReference type="Pfam" id="PF22900">
    <property type="entry name" value="UCH_UBL1"/>
    <property type="match status" value="1"/>
</dbReference>
<dbReference type="EMBL" id="JAODUP010000136">
    <property type="protein sequence ID" value="KAK2160300.1"/>
    <property type="molecule type" value="Genomic_DNA"/>
</dbReference>
<dbReference type="GO" id="GO:0004843">
    <property type="term" value="F:cysteine-type deubiquitinase activity"/>
    <property type="evidence" value="ECO:0007669"/>
    <property type="project" value="UniProtKB-EC"/>
</dbReference>
<feature type="compositionally biased region" description="Low complexity" evidence="9">
    <location>
        <begin position="13"/>
        <end position="56"/>
    </location>
</feature>
<evidence type="ECO:0000256" key="9">
    <source>
        <dbReference type="SAM" id="MobiDB-lite"/>
    </source>
</evidence>
<name>A0AAD9N830_9ANNE</name>
<dbReference type="GO" id="GO:0016579">
    <property type="term" value="P:protein deubiquitination"/>
    <property type="evidence" value="ECO:0007669"/>
    <property type="project" value="InterPro"/>
</dbReference>
<dbReference type="InterPro" id="IPR038765">
    <property type="entry name" value="Papain-like_cys_pep_sf"/>
</dbReference>
<dbReference type="PROSITE" id="PS00972">
    <property type="entry name" value="USP_1"/>
    <property type="match status" value="1"/>
</dbReference>
<keyword evidence="12" id="KW-1185">Reference proteome</keyword>
<feature type="compositionally biased region" description="Polar residues" evidence="9">
    <location>
        <begin position="57"/>
        <end position="70"/>
    </location>
</feature>
<dbReference type="Pfam" id="PF12030">
    <property type="entry name" value="DUF3517"/>
    <property type="match status" value="1"/>
</dbReference>
<comment type="catalytic activity">
    <reaction evidence="1">
        <text>Thiol-dependent hydrolysis of ester, thioester, amide, peptide and isopeptide bonds formed by the C-terminal Gly of ubiquitin (a 76-residue protein attached to proteins as an intracellular targeting signal).</text>
        <dbReference type="EC" id="3.4.19.12"/>
    </reaction>
</comment>
<comment type="similarity">
    <text evidence="2">Belongs to the peptidase C19 family.</text>
</comment>
<dbReference type="InterPro" id="IPR056850">
    <property type="entry name" value="ARM_UBP34_24_USP9X_Y"/>
</dbReference>
<keyword evidence="4" id="KW-0597">Phosphoprotein</keyword>
<keyword evidence="8" id="KW-0788">Thiol protease</keyword>
<dbReference type="Pfam" id="PF25010">
    <property type="entry name" value="ARM_UBP24_USP9X-Y"/>
    <property type="match status" value="1"/>
</dbReference>
<evidence type="ECO:0000256" key="6">
    <source>
        <dbReference type="ARBA" id="ARBA00022786"/>
    </source>
</evidence>
<gene>
    <name evidence="11" type="ORF">LSH36_136g01030</name>
</gene>
<evidence type="ECO:0000313" key="12">
    <source>
        <dbReference type="Proteomes" id="UP001208570"/>
    </source>
</evidence>
<dbReference type="SUPFAM" id="SSF54001">
    <property type="entry name" value="Cysteine proteinases"/>
    <property type="match status" value="1"/>
</dbReference>
<keyword evidence="5" id="KW-0645">Protease</keyword>
<dbReference type="PROSITE" id="PS50235">
    <property type="entry name" value="USP_3"/>
    <property type="match status" value="1"/>
</dbReference>
<dbReference type="InterPro" id="IPR018200">
    <property type="entry name" value="USP_CS"/>
</dbReference>
<dbReference type="PROSITE" id="PS00973">
    <property type="entry name" value="USP_2"/>
    <property type="match status" value="1"/>
</dbReference>
<dbReference type="EC" id="3.4.19.12" evidence="3"/>
<evidence type="ECO:0000256" key="3">
    <source>
        <dbReference type="ARBA" id="ARBA00012759"/>
    </source>
</evidence>
<feature type="compositionally biased region" description="Low complexity" evidence="9">
    <location>
        <begin position="2555"/>
        <end position="2576"/>
    </location>
</feature>
<dbReference type="InterPro" id="IPR016024">
    <property type="entry name" value="ARM-type_fold"/>
</dbReference>
<evidence type="ECO:0000256" key="7">
    <source>
        <dbReference type="ARBA" id="ARBA00022801"/>
    </source>
</evidence>
<dbReference type="Proteomes" id="UP001208570">
    <property type="component" value="Unassembled WGS sequence"/>
</dbReference>
<dbReference type="GO" id="GO:0006508">
    <property type="term" value="P:proteolysis"/>
    <property type="evidence" value="ECO:0007669"/>
    <property type="project" value="UniProtKB-KW"/>
</dbReference>
<sequence>MTIAMRGNAGGESPQDPHQQAHPATQQQPSTGTGPATQPQQQTTSTCQSHGQGQTSPQTDSAPQSSQTSPDEGGHDVSTVLDSDLQPDFPHDKLLSLDEMISRPRWVVPVLPKGELEVLLEASIELAKKELDVRVEDCQRFFREGLTISFTKILTDEAVSGWKYEIHKCILKNAEKLIELCVVKLSQDWFPLLELLAMVLNPACKFHTYNGGRASETVPAGVQFSEDELYARPHEVGQPKGWLVDLVNLFGKLNGFQVLLDRFLKGPSLSVSIIAALIKPFGLCYEVLTPHCVQKYFMPIIESVPKFLENLTDDELNKETKNEAKNDALSGIIKSLKCLASRIPKQEEKIKGLEIFRLKMILRLLQISSFNGKMNALNEVNKVIANVSYYHHRHNQLEEDEWLTAEKMAEWIQQNNVLSIVLRDSLHQPQYVEKLEKIIRFMIKEKALTLQDLDRIWEAQAGKHEAIEKNVHDLLAKLAWDFSPDQLDHLFECFQGSWVHASKKQREKLLELIRRLAEDDKEGVMAHKVLGLLWNLAHSEDVPTDITDQALSAHIKILDYSCSQDRDAQKIHWISKFVEELKNDKWVLPALKQIKDICQLFTEPPQNFTHTQRTPHIYYRNSVINQLQSRDSIVMLIAQNLTNYMNKARQYAKAYSTYFSEHPDADPANIVPDGRYNHIQQIWVCLAENAIYPCDRENCFRWFTKLMGEEPDLDPEITKAFFEQNILKFDPALLTEHGINCFERFFKQVNSKEGKLIPKRHGGYAMDDMNLIGIEYLWRVVLHSPDDVAEKAIYLLKECYTNLSPRLHSNQVDMHDDLVQLCVDHLRAAYDTISALDKDQENMDLIYQDANRMIRVMTVLEEYVAECDEAYGEERAILPLGRACRGKTITFPVRFPNMNRVEDIDIVSHTNETMGSVRRHVTQIIRERLRNQNIKVDLHINGELIDPSEDRKLVSQLDIRDKTLITGKISPVGANMASSPDSSSDSSTGSPHNMYDGPNIEAENCLPGVLMSNNPLYAKFLVQLADLASQIELPRLQECVRQFLKLMPADNKTVMDLRHICQEHAKIADQSGVSPLEEIFFGTSPSQVLYSLEVTYAQLMPAQSPNSEEAFEFQVNFLKSGGIAVCLNMLSKDNFLLTADLQTRRAAYHIVLKIVKLLLTAVVDAQYDMIASSYQGDASKISAAMYNQGVLLHQALECIPNPNAERMTRMVAFKLGKALKQEILGSTPDLNTVKSVQKIAWSASTGTWDLVHMSMEEIHKAHEQGCVGKSAKDPDQEDIQVCREALEVLTICLVICPQALEALNKDKAWQTFIVDLLLLCKSRFVRVCASDQFFLMATRCCSGQRPLLFFITLLFTVLGGTAKDYAKQSHEYFQLLCRLISYACISQATLHTAEVLLSNDIAWLKKVRDSVVKSGEAQVEEALLEGHLGITKELLSLQSPEKKYHIGAEKGGPNLIKELMDDFLFPASKIVIQCRKSKGELPSDNAVPVCATPLTTVAAYELLVALCTNCVPNLKLVADMLQEMYYSDIQNSSPIITSFIILQFKRSKTLNGQNSASESSLNEIHPSIISTVQCHDPPLTEWEYMPPVGPRPPNGFVGLKNAGATCYMNSVLQQLFMIDPIRSYILAAEGAADDSLEDEEEDKPEIEPQSNLDTIETESQTMKNITLTKGDERKDYNIGVLKYVQLIMAHLACSKLQYYVPRGFWKHFRLWGEPVNLREQHDALEFFNSLVDSLDEALKTLGYTPVLSKVMGGTFADQKICKGCPHRYSREESFTTLNIDIRNQQNLLESLEQYVKGDLLEGANAYHCEKCNKKVDTVKRLCIKKLPPFMAIQLKRFDYDWERECAIKFNDYFEFPRELDMEPYTVQGLAKIEGELIADDDSGIDVKSCSTCTKYKLVGVVVHSGQASGGHYYSYILHRHGDQPPKWYKFDDGEVSECKMDDDEEMKNQCFGGEYLGEVFDHMMKRMSLRRQKRWWNAYILMYEREDGYQSFVVDELTKSIEDLTLAVKTSQYKMPAAIEKCVRKQSIRYMHNKNHFSLEYFQFMRRLLMTNVHYVQLPAGQDKLTPESENLAMISVQLASKFLFTVGFHTKKTLRGPASEWYEALTNHLRHSKAVRSWFAHEVLFAQPSRFAEYLLECPSSEVRNAFMRILVFLAHFCMSDGPCTSKFSSGLPDSNATLSDHILVAVLSLLKKEVSEHGRHLQQYFHLFFMYANLGTPQKQQLLNLGVPATFMQVALDEGPGPPIKYQYADLGKLYSVVSMLVRCCDVTSRCQSSVAGQLPLANPYWEQTLKRPLIPVQPEVAEILFNRPRYVKKLLEDCNNADETTELLRFCSWENPHFSSTVLTELLWQVAYSYTYELRPYLDLLLQMLLLEDSWQNHRIHNALKGIPDDRDGLFDTIHHSKSQQQKRAYQCIKMMVRLFIECQAAHQMLQNNADLKRKWTFAVEWLNDELEKRPYSSSTQYSYSSWSPPAQSNETSNGYYLERSHSAKMTLNKACELCPEEEVEEQEYTEECESPQTEDTVTQYPVSKVNGTGSPSPCTTTAVPVNSGNGQVTSTSPSSQQSPQLSSPAKPASDQEPTEQSSGQSNSQQTSPKQAVTSSDSETADTTTTTTVSTGTSPSVVTTTPAATTSVTTTTTVVTQPTSTTTDMSN</sequence>
<dbReference type="GO" id="GO:0005634">
    <property type="term" value="C:nucleus"/>
    <property type="evidence" value="ECO:0007669"/>
    <property type="project" value="TreeGrafter"/>
</dbReference>
<protein>
    <recommendedName>
        <fullName evidence="3">ubiquitinyl hydrolase 1</fullName>
        <ecNumber evidence="3">3.4.19.12</ecNumber>
    </recommendedName>
</protein>
<keyword evidence="6" id="KW-0833">Ubl conjugation pathway</keyword>
<evidence type="ECO:0000256" key="1">
    <source>
        <dbReference type="ARBA" id="ARBA00000707"/>
    </source>
</evidence>
<dbReference type="CDD" id="cd02659">
    <property type="entry name" value="peptidase_C19C"/>
    <property type="match status" value="1"/>
</dbReference>
<reference evidence="11" key="1">
    <citation type="journal article" date="2023" name="Mol. Biol. Evol.">
        <title>Third-Generation Sequencing Reveals the Adaptive Role of the Epigenome in Three Deep-Sea Polychaetes.</title>
        <authorList>
            <person name="Perez M."/>
            <person name="Aroh O."/>
            <person name="Sun Y."/>
            <person name="Lan Y."/>
            <person name="Juniper S.K."/>
            <person name="Young C.R."/>
            <person name="Angers B."/>
            <person name="Qian P.Y."/>
        </authorList>
    </citation>
    <scope>NUCLEOTIDE SEQUENCE</scope>
    <source>
        <strain evidence="11">P08H-3</strain>
    </source>
</reference>
<dbReference type="PANTHER" id="PTHR24006">
    <property type="entry name" value="UBIQUITIN CARBOXYL-TERMINAL HYDROLASE"/>
    <property type="match status" value="1"/>
</dbReference>
<keyword evidence="7" id="KW-0378">Hydrolase</keyword>
<dbReference type="Pfam" id="PF00443">
    <property type="entry name" value="UCH"/>
    <property type="match status" value="1"/>
</dbReference>
<organism evidence="11 12">
    <name type="scientific">Paralvinella palmiformis</name>
    <dbReference type="NCBI Taxonomy" id="53620"/>
    <lineage>
        <taxon>Eukaryota</taxon>
        <taxon>Metazoa</taxon>
        <taxon>Spiralia</taxon>
        <taxon>Lophotrochozoa</taxon>
        <taxon>Annelida</taxon>
        <taxon>Polychaeta</taxon>
        <taxon>Sedentaria</taxon>
        <taxon>Canalipalpata</taxon>
        <taxon>Terebellida</taxon>
        <taxon>Terebelliformia</taxon>
        <taxon>Alvinellidae</taxon>
        <taxon>Paralvinella</taxon>
    </lineage>
</organism>
<feature type="domain" description="USP" evidence="10">
    <location>
        <begin position="1597"/>
        <end position="1986"/>
    </location>
</feature>
<feature type="region of interest" description="Disordered" evidence="9">
    <location>
        <begin position="2510"/>
        <end position="2654"/>
    </location>
</feature>
<proteinExistence type="inferred from homology"/>
<comment type="caution">
    <text evidence="11">The sequence shown here is derived from an EMBL/GenBank/DDBJ whole genome shotgun (WGS) entry which is preliminary data.</text>
</comment>
<feature type="region of interest" description="Disordered" evidence="9">
    <location>
        <begin position="1"/>
        <end position="85"/>
    </location>
</feature>
<dbReference type="InterPro" id="IPR055176">
    <property type="entry name" value="UBP24/USP9X/USP9Y_UBL"/>
</dbReference>
<dbReference type="GO" id="GO:0016477">
    <property type="term" value="P:cell migration"/>
    <property type="evidence" value="ECO:0007669"/>
    <property type="project" value="TreeGrafter"/>
</dbReference>
<evidence type="ECO:0000256" key="2">
    <source>
        <dbReference type="ARBA" id="ARBA00009085"/>
    </source>
</evidence>
<accession>A0AAD9N830</accession>
<dbReference type="PANTHER" id="PTHR24006:SF925">
    <property type="entry name" value="UBIQUITINYL HYDROLASE 1"/>
    <property type="match status" value="1"/>
</dbReference>
<dbReference type="GO" id="GO:0005829">
    <property type="term" value="C:cytosol"/>
    <property type="evidence" value="ECO:0007669"/>
    <property type="project" value="TreeGrafter"/>
</dbReference>
<dbReference type="InterPro" id="IPR021905">
    <property type="entry name" value="DUF3517"/>
</dbReference>
<evidence type="ECO:0000256" key="8">
    <source>
        <dbReference type="ARBA" id="ARBA00022807"/>
    </source>
</evidence>
<evidence type="ECO:0000313" key="11">
    <source>
        <dbReference type="EMBL" id="KAK2160300.1"/>
    </source>
</evidence>
<feature type="compositionally biased region" description="Polar residues" evidence="9">
    <location>
        <begin position="2518"/>
        <end position="2554"/>
    </location>
</feature>
<feature type="compositionally biased region" description="Low complexity" evidence="9">
    <location>
        <begin position="2584"/>
        <end position="2654"/>
    </location>
</feature>
<dbReference type="Gene3D" id="3.90.70.10">
    <property type="entry name" value="Cysteine proteinases"/>
    <property type="match status" value="1"/>
</dbReference>
<dbReference type="InterPro" id="IPR001394">
    <property type="entry name" value="Peptidase_C19_UCH"/>
</dbReference>
<feature type="compositionally biased region" description="Low complexity" evidence="9">
    <location>
        <begin position="978"/>
        <end position="991"/>
    </location>
</feature>
<feature type="region of interest" description="Disordered" evidence="9">
    <location>
        <begin position="970"/>
        <end position="998"/>
    </location>
</feature>